<evidence type="ECO:0000313" key="15">
    <source>
        <dbReference type="Proteomes" id="UP000177190"/>
    </source>
</evidence>
<evidence type="ECO:0000256" key="2">
    <source>
        <dbReference type="ARBA" id="ARBA00022515"/>
    </source>
</evidence>
<evidence type="ECO:0000256" key="12">
    <source>
        <dbReference type="RuleBase" id="RU362085"/>
    </source>
</evidence>
<reference evidence="14 15" key="1">
    <citation type="journal article" date="2016" name="Nat. Commun.">
        <title>Thousands of microbial genomes shed light on interconnected biogeochemical processes in an aquifer system.</title>
        <authorList>
            <person name="Anantharaman K."/>
            <person name="Brown C.T."/>
            <person name="Hug L.A."/>
            <person name="Sharon I."/>
            <person name="Castelle C.J."/>
            <person name="Probst A.J."/>
            <person name="Thomas B.C."/>
            <person name="Singh A."/>
            <person name="Wilkins M.J."/>
            <person name="Karaoz U."/>
            <person name="Brodie E.L."/>
            <person name="Williams K.H."/>
            <person name="Hubbard S.S."/>
            <person name="Banfield J.F."/>
        </authorList>
    </citation>
    <scope>NUCLEOTIDE SEQUENCE [LARGE SCALE GENOMIC DNA]</scope>
</reference>
<dbReference type="EC" id="5.6.2.3" evidence="11 12"/>
<dbReference type="InterPro" id="IPR007692">
    <property type="entry name" value="DNA_helicase_DnaB"/>
</dbReference>
<evidence type="ECO:0000256" key="7">
    <source>
        <dbReference type="ARBA" id="ARBA00022840"/>
    </source>
</evidence>
<evidence type="ECO:0000256" key="4">
    <source>
        <dbReference type="ARBA" id="ARBA00022741"/>
    </source>
</evidence>
<dbReference type="Pfam" id="PF03796">
    <property type="entry name" value="DnaB_C"/>
    <property type="match status" value="1"/>
</dbReference>
<dbReference type="InterPro" id="IPR027417">
    <property type="entry name" value="P-loop_NTPase"/>
</dbReference>
<dbReference type="SUPFAM" id="SSF52540">
    <property type="entry name" value="P-loop containing nucleoside triphosphate hydrolases"/>
    <property type="match status" value="1"/>
</dbReference>
<dbReference type="Gene3D" id="3.40.50.300">
    <property type="entry name" value="P-loop containing nucleotide triphosphate hydrolases"/>
    <property type="match status" value="1"/>
</dbReference>
<dbReference type="NCBIfam" id="NF004384">
    <property type="entry name" value="PRK05748.1"/>
    <property type="match status" value="1"/>
</dbReference>
<keyword evidence="2 12" id="KW-0639">Primosome</keyword>
<evidence type="ECO:0000256" key="11">
    <source>
        <dbReference type="NCBIfam" id="TIGR00665"/>
    </source>
</evidence>
<keyword evidence="7 12" id="KW-0067">ATP-binding</keyword>
<comment type="caution">
    <text evidence="14">The sequence shown here is derived from an EMBL/GenBank/DDBJ whole genome shotgun (WGS) entry which is preliminary data.</text>
</comment>
<comment type="similarity">
    <text evidence="1 12">Belongs to the helicase family. DnaB subfamily.</text>
</comment>
<keyword evidence="6 12" id="KW-0347">Helicase</keyword>
<protein>
    <recommendedName>
        <fullName evidence="11 12">Replicative DNA helicase</fullName>
        <ecNumber evidence="11 12">5.6.2.3</ecNumber>
    </recommendedName>
</protein>
<keyword evidence="5 12" id="KW-0378">Hydrolase</keyword>
<dbReference type="Proteomes" id="UP000177190">
    <property type="component" value="Unassembled WGS sequence"/>
</dbReference>
<name>A0A1G2HRQ4_9BACT</name>
<dbReference type="NCBIfam" id="TIGR00665">
    <property type="entry name" value="DnaB"/>
    <property type="match status" value="1"/>
</dbReference>
<organism evidence="14 15">
    <name type="scientific">Candidatus Staskawiczbacteria bacterium RIFCSPHIGHO2_01_FULL_36_16</name>
    <dbReference type="NCBI Taxonomy" id="1802200"/>
    <lineage>
        <taxon>Bacteria</taxon>
        <taxon>Candidatus Staskawicziibacteriota</taxon>
    </lineage>
</organism>
<evidence type="ECO:0000256" key="10">
    <source>
        <dbReference type="ARBA" id="ARBA00048954"/>
    </source>
</evidence>
<sequence length="449" mass="50416">MANDLPEKLPPQNIEAEQCMLGCLMLDKDAIVKVIDFIRAEDFYKGIHQDIYQTMAELYERADPIDILSVSSRLKEKGKIEEAGGSAYLTSLINTVPTATHVLNYAKIVRQKKILRDLISASQEIGLSAFDEAEEVDILLDKAEKTVFDIGQRALTQTFIPIKDILPETFERLDMLSKHRGSYRGVPTGFKDLDNKLSGLQKGDLVILAARPGMGKTSLALDIARNVAVHENKPVGIFSLEMGKDQITDRLIASTGNIDSWHLRTGQLKDDDYSRIQHAMGILSDAPIYIDDAGSVNILQMRAMARRLQASKGLSLLVVDYLQLMQPMNRYASPVQQTTENSRALKILAKELDVPVLVLSQLSRAVEQRVPQIPRLADLRESGAIEQDADVVMFIYREDMYNENSLNPGVAKILIEKHRNGPPGYVELYFEKQRVSFRNLEKGEYNIEN</sequence>
<keyword evidence="4 12" id="KW-0547">Nucleotide-binding</keyword>
<comment type="catalytic activity">
    <reaction evidence="10 12">
        <text>ATP + H2O = ADP + phosphate + H(+)</text>
        <dbReference type="Rhea" id="RHEA:13065"/>
        <dbReference type="ChEBI" id="CHEBI:15377"/>
        <dbReference type="ChEBI" id="CHEBI:15378"/>
        <dbReference type="ChEBI" id="CHEBI:30616"/>
        <dbReference type="ChEBI" id="CHEBI:43474"/>
        <dbReference type="ChEBI" id="CHEBI:456216"/>
        <dbReference type="EC" id="5.6.2.3"/>
    </reaction>
</comment>
<dbReference type="InterPro" id="IPR016136">
    <property type="entry name" value="DNA_helicase_N/primase_C"/>
</dbReference>
<dbReference type="Pfam" id="PF00772">
    <property type="entry name" value="DnaB"/>
    <property type="match status" value="1"/>
</dbReference>
<dbReference type="PANTHER" id="PTHR30153:SF2">
    <property type="entry name" value="REPLICATIVE DNA HELICASE"/>
    <property type="match status" value="1"/>
</dbReference>
<dbReference type="GO" id="GO:0003677">
    <property type="term" value="F:DNA binding"/>
    <property type="evidence" value="ECO:0007669"/>
    <property type="project" value="UniProtKB-UniRule"/>
</dbReference>
<evidence type="ECO:0000259" key="13">
    <source>
        <dbReference type="PROSITE" id="PS51199"/>
    </source>
</evidence>
<dbReference type="GO" id="GO:1990077">
    <property type="term" value="C:primosome complex"/>
    <property type="evidence" value="ECO:0007669"/>
    <property type="project" value="UniProtKB-UniRule"/>
</dbReference>
<dbReference type="STRING" id="1802200.A2812_02840"/>
<keyword evidence="8 12" id="KW-0238">DNA-binding</keyword>
<gene>
    <name evidence="14" type="ORF">A2812_02840</name>
</gene>
<proteinExistence type="inferred from homology"/>
<evidence type="ECO:0000256" key="3">
    <source>
        <dbReference type="ARBA" id="ARBA00022705"/>
    </source>
</evidence>
<keyword evidence="9" id="KW-0413">Isomerase</keyword>
<dbReference type="GO" id="GO:0043139">
    <property type="term" value="F:5'-3' DNA helicase activity"/>
    <property type="evidence" value="ECO:0007669"/>
    <property type="project" value="UniProtKB-EC"/>
</dbReference>
<evidence type="ECO:0000256" key="1">
    <source>
        <dbReference type="ARBA" id="ARBA00008428"/>
    </source>
</evidence>
<dbReference type="Gene3D" id="1.10.860.10">
    <property type="entry name" value="DNAb Helicase, Chain A"/>
    <property type="match status" value="1"/>
</dbReference>
<dbReference type="InterPro" id="IPR036185">
    <property type="entry name" value="DNA_heli_DnaB-like_N_sf"/>
</dbReference>
<dbReference type="EMBL" id="MHOM01000010">
    <property type="protein sequence ID" value="OGZ65212.1"/>
    <property type="molecule type" value="Genomic_DNA"/>
</dbReference>
<dbReference type="CDD" id="cd00984">
    <property type="entry name" value="DnaB_C"/>
    <property type="match status" value="1"/>
</dbReference>
<accession>A0A1G2HRQ4</accession>
<dbReference type="SMART" id="SM00382">
    <property type="entry name" value="AAA"/>
    <property type="match status" value="1"/>
</dbReference>
<evidence type="ECO:0000313" key="14">
    <source>
        <dbReference type="EMBL" id="OGZ65212.1"/>
    </source>
</evidence>
<evidence type="ECO:0000256" key="8">
    <source>
        <dbReference type="ARBA" id="ARBA00023125"/>
    </source>
</evidence>
<evidence type="ECO:0000256" key="5">
    <source>
        <dbReference type="ARBA" id="ARBA00022801"/>
    </source>
</evidence>
<dbReference type="GO" id="GO:0016887">
    <property type="term" value="F:ATP hydrolysis activity"/>
    <property type="evidence" value="ECO:0007669"/>
    <property type="project" value="RHEA"/>
</dbReference>
<dbReference type="InterPro" id="IPR007694">
    <property type="entry name" value="DNA_helicase_DnaB-like_C"/>
</dbReference>
<dbReference type="InterPro" id="IPR003593">
    <property type="entry name" value="AAA+_ATPase"/>
</dbReference>
<dbReference type="PROSITE" id="PS51199">
    <property type="entry name" value="SF4_HELICASE"/>
    <property type="match status" value="1"/>
</dbReference>
<evidence type="ECO:0000256" key="6">
    <source>
        <dbReference type="ARBA" id="ARBA00022806"/>
    </source>
</evidence>
<dbReference type="GO" id="GO:0005524">
    <property type="term" value="F:ATP binding"/>
    <property type="evidence" value="ECO:0007669"/>
    <property type="project" value="UniProtKB-UniRule"/>
</dbReference>
<dbReference type="InterPro" id="IPR007693">
    <property type="entry name" value="DNA_helicase_DnaB-like_N"/>
</dbReference>
<dbReference type="PANTHER" id="PTHR30153">
    <property type="entry name" value="REPLICATIVE DNA HELICASE DNAB"/>
    <property type="match status" value="1"/>
</dbReference>
<dbReference type="SUPFAM" id="SSF48024">
    <property type="entry name" value="N-terminal domain of DnaB helicase"/>
    <property type="match status" value="1"/>
</dbReference>
<dbReference type="FunFam" id="1.10.860.10:FF:000001">
    <property type="entry name" value="Replicative DNA helicase"/>
    <property type="match status" value="1"/>
</dbReference>
<dbReference type="AlphaFoldDB" id="A0A1G2HRQ4"/>
<evidence type="ECO:0000256" key="9">
    <source>
        <dbReference type="ARBA" id="ARBA00023235"/>
    </source>
</evidence>
<dbReference type="GO" id="GO:0006269">
    <property type="term" value="P:DNA replication, synthesis of primer"/>
    <property type="evidence" value="ECO:0007669"/>
    <property type="project" value="UniProtKB-UniRule"/>
</dbReference>
<keyword evidence="3 12" id="KW-0235">DNA replication</keyword>
<dbReference type="GO" id="GO:0005829">
    <property type="term" value="C:cytosol"/>
    <property type="evidence" value="ECO:0007669"/>
    <property type="project" value="TreeGrafter"/>
</dbReference>
<comment type="function">
    <text evidence="12">The main replicative DNA helicase, it participates in initiation and elongation during chromosome replication. Travels ahead of the DNA replisome, separating dsDNA into templates for DNA synthesis. A processive ATP-dependent 5'-3' DNA helicase it has DNA-dependent ATPase activity.</text>
</comment>
<feature type="domain" description="SF4 helicase" evidence="13">
    <location>
        <begin position="179"/>
        <end position="444"/>
    </location>
</feature>